<feature type="compositionally biased region" description="Basic and acidic residues" evidence="6">
    <location>
        <begin position="542"/>
        <end position="565"/>
    </location>
</feature>
<evidence type="ECO:0000259" key="8">
    <source>
        <dbReference type="PROSITE" id="PS51511"/>
    </source>
</evidence>
<evidence type="ECO:0000256" key="5">
    <source>
        <dbReference type="ARBA" id="ARBA00022927"/>
    </source>
</evidence>
<keyword evidence="5" id="KW-0653">Protein transport</keyword>
<dbReference type="SUPFAM" id="SSF49562">
    <property type="entry name" value="C2 domain (Calcium/lipid-binding domain, CaLB)"/>
    <property type="match status" value="1"/>
</dbReference>
<feature type="compositionally biased region" description="Polar residues" evidence="6">
    <location>
        <begin position="626"/>
        <end position="635"/>
    </location>
</feature>
<dbReference type="OrthoDB" id="8956628at2759"/>
<dbReference type="Pfam" id="PF09457">
    <property type="entry name" value="RBD-FIP"/>
    <property type="match status" value="1"/>
</dbReference>
<feature type="compositionally biased region" description="Basic and acidic residues" evidence="6">
    <location>
        <begin position="347"/>
        <end position="356"/>
    </location>
</feature>
<feature type="compositionally biased region" description="Acidic residues" evidence="6">
    <location>
        <begin position="226"/>
        <end position="235"/>
    </location>
</feature>
<feature type="region of interest" description="Disordered" evidence="6">
    <location>
        <begin position="530"/>
        <end position="565"/>
    </location>
</feature>
<dbReference type="SUPFAM" id="SSF144270">
    <property type="entry name" value="Eferin C-derminal domain-like"/>
    <property type="match status" value="1"/>
</dbReference>
<dbReference type="PROSITE" id="PS51511">
    <property type="entry name" value="FIP_RBD"/>
    <property type="match status" value="1"/>
</dbReference>
<feature type="compositionally biased region" description="Basic and acidic residues" evidence="6">
    <location>
        <begin position="414"/>
        <end position="433"/>
    </location>
</feature>
<gene>
    <name evidence="9" type="ORF">Anas_05904</name>
</gene>
<sequence>MWQPTHVKVTVKQAKGILTKGKNGTNDAFVVIGIGKEKYQTSIKEKSSSSVEWREECELAIPSQGNKANIQLTVYHHNALGLDEFLGQIGLPLSEFDVYEKPKSYRLKGKPEKDKKKGEKDRGELEIMVNFTVKSGSFLDISKKDKQKSSLTSLKHLGGSLMSIGGKDKREGLKNFAKSVSSKMDKIAKPRRRKSKTPSEISSTGFSNDLMSSQQRYGDADPGVISDDDDDDFKFDDDVKVNTRTSSPLSTMSRGSSLVHDQVLDTDYEVGSYEDPEHDFSYSFGKSSAKPPLIVDETKESVSTTPDIGRQAITSQRVTSFSNPNPLVRITPSAPEIVQTIIEEEPSFDKTDHSDSESVDNVNPVSNRSDDFVDNDDEYQKLGSIDLGPPIELPNRVSRTQDYPSPVSSSDVMVDVKTKKDPIPSVKSKEADISRSSIELSSRIFGKQDNPSLISTSDKIVDIKIMEDSVSPVKNNETLNSHTSTYFSPTDIAHVNNQNKEKKNTEGHKYTFEVSNSAGYIELETAKSDVVETNERPLSASVEKDFEKMSSKQSKPAEKSVEKMYSKHLTSAEKDFEKMYSKHSTSAEKDFEKMYSKHSSTAEKDFEKMYSKHSTSAEKDFEKMNGNKSSPSSDINEPVNVFEKFQVTLSTNKDLSSDYKNISQRNGISDEMKPKILDENINLNRDGRDSAISLSHDPDSIISSRPRSSSNASSVVSSTSTSSAPVDKDVKEAQVGQGKTASAKDSSKSLLKSASDLDVLLRKKNSIGRRDGKRVVSAIDCISSGDLEENQIVRSGSLTERRPSAIAAAVAFSADRVTSTPGTPPTLIDEWERKLYGRGGFTGSVDNVSMTGSRSSLNTSRESSIHDVKKGDSFTRLPEVKALTLEKIAVTEDDDGKKQKRKQKTGFKNRFFSKPENRDRPNEDSRIVEGGNDRLPSIPSRPSKLPQEIHDKFAGKSREDLLEIILNLQSTLEKQVKHSSELEEYIDNLLLRVMEATPHILQAPITSGPSIKYDAKLLGYF</sequence>
<dbReference type="InterPro" id="IPR019018">
    <property type="entry name" value="Rab-bd_FIP-RBD"/>
</dbReference>
<dbReference type="InterPro" id="IPR000008">
    <property type="entry name" value="C2_dom"/>
</dbReference>
<comment type="subcellular location">
    <subcellularLocation>
        <location evidence="1">Recycling endosome</location>
    </subcellularLocation>
</comment>
<feature type="compositionally biased region" description="Polar residues" evidence="6">
    <location>
        <begin position="198"/>
        <end position="216"/>
    </location>
</feature>
<organism evidence="9 10">
    <name type="scientific">Armadillidium nasatum</name>
    <dbReference type="NCBI Taxonomy" id="96803"/>
    <lineage>
        <taxon>Eukaryota</taxon>
        <taxon>Metazoa</taxon>
        <taxon>Ecdysozoa</taxon>
        <taxon>Arthropoda</taxon>
        <taxon>Crustacea</taxon>
        <taxon>Multicrustacea</taxon>
        <taxon>Malacostraca</taxon>
        <taxon>Eumalacostraca</taxon>
        <taxon>Peracarida</taxon>
        <taxon>Isopoda</taxon>
        <taxon>Oniscidea</taxon>
        <taxon>Crinocheta</taxon>
        <taxon>Armadillidiidae</taxon>
        <taxon>Armadillidium</taxon>
    </lineage>
</organism>
<evidence type="ECO:0000256" key="2">
    <source>
        <dbReference type="ARBA" id="ARBA00022448"/>
    </source>
</evidence>
<evidence type="ECO:0000313" key="10">
    <source>
        <dbReference type="Proteomes" id="UP000326759"/>
    </source>
</evidence>
<dbReference type="AlphaFoldDB" id="A0A5N5SJD5"/>
<feature type="region of interest" description="Disordered" evidence="6">
    <location>
        <begin position="601"/>
        <end position="639"/>
    </location>
</feature>
<feature type="region of interest" description="Disordered" evidence="6">
    <location>
        <begin position="175"/>
        <end position="258"/>
    </location>
</feature>
<dbReference type="FunFam" id="2.60.40.150:FF:000151">
    <property type="entry name" value="Rab11 family-interacting protein 1"/>
    <property type="match status" value="1"/>
</dbReference>
<dbReference type="GO" id="GO:0055037">
    <property type="term" value="C:recycling endosome"/>
    <property type="evidence" value="ECO:0007669"/>
    <property type="project" value="UniProtKB-SubCell"/>
</dbReference>
<keyword evidence="4" id="KW-0967">Endosome</keyword>
<feature type="compositionally biased region" description="Basic and acidic residues" evidence="6">
    <location>
        <begin position="913"/>
        <end position="927"/>
    </location>
</feature>
<dbReference type="Gene3D" id="2.60.40.150">
    <property type="entry name" value="C2 domain"/>
    <property type="match status" value="1"/>
</dbReference>
<feature type="region of interest" description="Disordered" evidence="6">
    <location>
        <begin position="299"/>
        <end position="435"/>
    </location>
</feature>
<feature type="compositionally biased region" description="Low complexity" evidence="6">
    <location>
        <begin position="404"/>
        <end position="413"/>
    </location>
</feature>
<dbReference type="Pfam" id="PF00168">
    <property type="entry name" value="C2"/>
    <property type="match status" value="1"/>
</dbReference>
<dbReference type="InterPro" id="IPR035892">
    <property type="entry name" value="C2_domain_sf"/>
</dbReference>
<feature type="compositionally biased region" description="Polar residues" evidence="6">
    <location>
        <begin position="242"/>
        <end position="256"/>
    </location>
</feature>
<dbReference type="PANTHER" id="PTHR15746">
    <property type="entry name" value="RAB11-RELATED"/>
    <property type="match status" value="1"/>
</dbReference>
<feature type="compositionally biased region" description="Polar residues" evidence="6">
    <location>
        <begin position="653"/>
        <end position="667"/>
    </location>
</feature>
<keyword evidence="10" id="KW-1185">Reference proteome</keyword>
<reference evidence="9 10" key="1">
    <citation type="journal article" date="2019" name="PLoS Biol.">
        <title>Sex chromosomes control vertical transmission of feminizing Wolbachia symbionts in an isopod.</title>
        <authorList>
            <person name="Becking T."/>
            <person name="Chebbi M.A."/>
            <person name="Giraud I."/>
            <person name="Moumen B."/>
            <person name="Laverre T."/>
            <person name="Caubet Y."/>
            <person name="Peccoud J."/>
            <person name="Gilbert C."/>
            <person name="Cordaux R."/>
        </authorList>
    </citation>
    <scope>NUCLEOTIDE SEQUENCE [LARGE SCALE GENOMIC DNA]</scope>
    <source>
        <strain evidence="9">ANa2</strain>
        <tissue evidence="9">Whole body excluding digestive tract and cuticle</tissue>
    </source>
</reference>
<feature type="compositionally biased region" description="Low complexity" evidence="6">
    <location>
        <begin position="700"/>
        <end position="725"/>
    </location>
</feature>
<name>A0A5N5SJD5_9CRUS</name>
<evidence type="ECO:0000256" key="3">
    <source>
        <dbReference type="ARBA" id="ARBA00022553"/>
    </source>
</evidence>
<dbReference type="PANTHER" id="PTHR15746:SF23">
    <property type="entry name" value="RAB11 INTERACTING PROTEIN, ISOFORM A"/>
    <property type="match status" value="1"/>
</dbReference>
<feature type="compositionally biased region" description="Basic residues" evidence="6">
    <location>
        <begin position="898"/>
        <end position="907"/>
    </location>
</feature>
<feature type="region of interest" description="Disordered" evidence="6">
    <location>
        <begin position="653"/>
        <end position="673"/>
    </location>
</feature>
<dbReference type="GO" id="GO:0045055">
    <property type="term" value="P:regulated exocytosis"/>
    <property type="evidence" value="ECO:0007669"/>
    <property type="project" value="TreeGrafter"/>
</dbReference>
<dbReference type="EMBL" id="SEYY01024884">
    <property type="protein sequence ID" value="KAB7493820.1"/>
    <property type="molecule type" value="Genomic_DNA"/>
</dbReference>
<dbReference type="GO" id="GO:0015031">
    <property type="term" value="P:protein transport"/>
    <property type="evidence" value="ECO:0007669"/>
    <property type="project" value="UniProtKB-KW"/>
</dbReference>
<dbReference type="InterPro" id="IPR037245">
    <property type="entry name" value="FIP-RBD_C_sf"/>
</dbReference>
<feature type="domain" description="C2" evidence="7">
    <location>
        <begin position="1"/>
        <end position="107"/>
    </location>
</feature>
<comment type="caution">
    <text evidence="9">The sequence shown here is derived from an EMBL/GenBank/DDBJ whole genome shotgun (WGS) entry which is preliminary data.</text>
</comment>
<evidence type="ECO:0000259" key="7">
    <source>
        <dbReference type="PROSITE" id="PS50004"/>
    </source>
</evidence>
<evidence type="ECO:0000313" key="9">
    <source>
        <dbReference type="EMBL" id="KAB7493820.1"/>
    </source>
</evidence>
<evidence type="ECO:0000256" key="1">
    <source>
        <dbReference type="ARBA" id="ARBA00004172"/>
    </source>
</evidence>
<dbReference type="GO" id="GO:0031267">
    <property type="term" value="F:small GTPase binding"/>
    <property type="evidence" value="ECO:0007669"/>
    <property type="project" value="InterPro"/>
</dbReference>
<proteinExistence type="predicted"/>
<dbReference type="Gene3D" id="1.20.5.2440">
    <property type="match status" value="1"/>
</dbReference>
<keyword evidence="3" id="KW-0597">Phosphoprotein</keyword>
<dbReference type="PROSITE" id="PS50004">
    <property type="entry name" value="C2"/>
    <property type="match status" value="1"/>
</dbReference>
<evidence type="ECO:0000256" key="4">
    <source>
        <dbReference type="ARBA" id="ARBA00022753"/>
    </source>
</evidence>
<feature type="region of interest" description="Disordered" evidence="6">
    <location>
        <begin position="893"/>
        <end position="946"/>
    </location>
</feature>
<keyword evidence="2" id="KW-0813">Transport</keyword>
<dbReference type="InterPro" id="IPR037789">
    <property type="entry name" value="FIP_classI"/>
</dbReference>
<evidence type="ECO:0000256" key="6">
    <source>
        <dbReference type="SAM" id="MobiDB-lite"/>
    </source>
</evidence>
<dbReference type="SMART" id="SM00239">
    <property type="entry name" value="C2"/>
    <property type="match status" value="1"/>
</dbReference>
<accession>A0A5N5SJD5</accession>
<protein>
    <submittedName>
        <fullName evidence="9">Rab11 family-interacting protein 1</fullName>
    </submittedName>
</protein>
<dbReference type="Proteomes" id="UP000326759">
    <property type="component" value="Unassembled WGS sequence"/>
</dbReference>
<feature type="compositionally biased region" description="Polar residues" evidence="6">
    <location>
        <begin position="301"/>
        <end position="325"/>
    </location>
</feature>
<feature type="region of interest" description="Disordered" evidence="6">
    <location>
        <begin position="688"/>
        <end position="748"/>
    </location>
</feature>
<feature type="domain" description="FIP-RBD" evidence="8">
    <location>
        <begin position="942"/>
        <end position="1004"/>
    </location>
</feature>
<feature type="compositionally biased region" description="Basic and acidic residues" evidence="6">
    <location>
        <begin position="601"/>
        <end position="625"/>
    </location>
</feature>